<protein>
    <submittedName>
        <fullName evidence="1">Uncharacterized protein</fullName>
    </submittedName>
</protein>
<gene>
    <name evidence="1" type="ORF">FRX48_04671</name>
</gene>
<dbReference type="EMBL" id="VXIT01000007">
    <property type="protein sequence ID" value="KAA6411391.1"/>
    <property type="molecule type" value="Genomic_DNA"/>
</dbReference>
<evidence type="ECO:0000313" key="1">
    <source>
        <dbReference type="EMBL" id="KAA6411391.1"/>
    </source>
</evidence>
<comment type="caution">
    <text evidence="1">The sequence shown here is derived from an EMBL/GenBank/DDBJ whole genome shotgun (WGS) entry which is preliminary data.</text>
</comment>
<accession>A0A5M8PS17</accession>
<dbReference type="Proteomes" id="UP000324767">
    <property type="component" value="Unassembled WGS sequence"/>
</dbReference>
<sequence length="77" mass="8559">MTLPTEANAGAHYNAEERGQVFHLTLEDVNRGGFLQHQHADPIFLLSLHIIGVPGQRQENVDVLTVSNARNDLRSTQ</sequence>
<name>A0A5M8PS17_9LECA</name>
<organism evidence="1 2">
    <name type="scientific">Lasallia pustulata</name>
    <dbReference type="NCBI Taxonomy" id="136370"/>
    <lineage>
        <taxon>Eukaryota</taxon>
        <taxon>Fungi</taxon>
        <taxon>Dikarya</taxon>
        <taxon>Ascomycota</taxon>
        <taxon>Pezizomycotina</taxon>
        <taxon>Lecanoromycetes</taxon>
        <taxon>OSLEUM clade</taxon>
        <taxon>Umbilicariomycetidae</taxon>
        <taxon>Umbilicariales</taxon>
        <taxon>Umbilicariaceae</taxon>
        <taxon>Lasallia</taxon>
    </lineage>
</organism>
<dbReference type="AlphaFoldDB" id="A0A5M8PS17"/>
<proteinExistence type="predicted"/>
<evidence type="ECO:0000313" key="2">
    <source>
        <dbReference type="Proteomes" id="UP000324767"/>
    </source>
</evidence>
<reference evidence="1 2" key="1">
    <citation type="submission" date="2019-09" db="EMBL/GenBank/DDBJ databases">
        <title>The hologenome of the rock-dwelling lichen Lasallia pustulata.</title>
        <authorList>
            <person name="Greshake Tzovaras B."/>
            <person name="Segers F."/>
            <person name="Bicker A."/>
            <person name="Dal Grande F."/>
            <person name="Otte J."/>
            <person name="Hankeln T."/>
            <person name="Schmitt I."/>
            <person name="Ebersberger I."/>
        </authorList>
    </citation>
    <scope>NUCLEOTIDE SEQUENCE [LARGE SCALE GENOMIC DNA]</scope>
    <source>
        <strain evidence="1">A1-1</strain>
    </source>
</reference>